<reference evidence="1" key="1">
    <citation type="journal article" date="2014" name="Front. Microbiol.">
        <title>High frequency of phylogenetically diverse reductive dehalogenase-homologous genes in deep subseafloor sedimentary metagenomes.</title>
        <authorList>
            <person name="Kawai M."/>
            <person name="Futagami T."/>
            <person name="Toyoda A."/>
            <person name="Takaki Y."/>
            <person name="Nishi S."/>
            <person name="Hori S."/>
            <person name="Arai W."/>
            <person name="Tsubouchi T."/>
            <person name="Morono Y."/>
            <person name="Uchiyama I."/>
            <person name="Ito T."/>
            <person name="Fujiyama A."/>
            <person name="Inagaki F."/>
            <person name="Takami H."/>
        </authorList>
    </citation>
    <scope>NUCLEOTIDE SEQUENCE</scope>
    <source>
        <strain evidence="1">Expedition CK06-06</strain>
    </source>
</reference>
<feature type="non-terminal residue" evidence="1">
    <location>
        <position position="129"/>
    </location>
</feature>
<dbReference type="AlphaFoldDB" id="X1AZ05"/>
<proteinExistence type="predicted"/>
<protein>
    <submittedName>
        <fullName evidence="1">Uncharacterized protein</fullName>
    </submittedName>
</protein>
<evidence type="ECO:0000313" key="1">
    <source>
        <dbReference type="EMBL" id="GAG88474.1"/>
    </source>
</evidence>
<name>X1AZ05_9ZZZZ</name>
<accession>X1AZ05</accession>
<organism evidence="1">
    <name type="scientific">marine sediment metagenome</name>
    <dbReference type="NCBI Taxonomy" id="412755"/>
    <lineage>
        <taxon>unclassified sequences</taxon>
        <taxon>metagenomes</taxon>
        <taxon>ecological metagenomes</taxon>
    </lineage>
</organism>
<sequence length="129" mass="14552">MFHVVARKQKTGIIKASKKAKNVTASLSSNDFVFNQATIVSSVILEPNSFLIHPVTNKYVNTNGDAWSNETLKNNYKSFIGAWNYVNHVQEPVQSVGFLADAALRKFVLDPEEKVYNYYTDILVATHRD</sequence>
<gene>
    <name evidence="1" type="ORF">S01H4_22606</name>
</gene>
<dbReference type="EMBL" id="BART01010384">
    <property type="protein sequence ID" value="GAG88474.1"/>
    <property type="molecule type" value="Genomic_DNA"/>
</dbReference>
<comment type="caution">
    <text evidence="1">The sequence shown here is derived from an EMBL/GenBank/DDBJ whole genome shotgun (WGS) entry which is preliminary data.</text>
</comment>